<dbReference type="PANTHER" id="PTHR24099">
    <property type="entry name" value="E3 UBIQUITIN-PROTEIN LIGASE TRIM36-RELATED"/>
    <property type="match status" value="1"/>
</dbReference>
<dbReference type="OMA" id="NTVYEFW"/>
<dbReference type="EMBL" id="BFAA01024721">
    <property type="protein sequence ID" value="GCB82366.1"/>
    <property type="molecule type" value="Genomic_DNA"/>
</dbReference>
<dbReference type="Proteomes" id="UP000288216">
    <property type="component" value="Unassembled WGS sequence"/>
</dbReference>
<comment type="caution">
    <text evidence="2">The sequence shown here is derived from an EMBL/GenBank/DDBJ whole genome shotgun (WGS) entry which is preliminary data.</text>
</comment>
<dbReference type="InterPro" id="IPR050617">
    <property type="entry name" value="E3_ligase_FN3/SPRY"/>
</dbReference>
<dbReference type="SUPFAM" id="SSF49265">
    <property type="entry name" value="Fibronectin type III"/>
    <property type="match status" value="1"/>
</dbReference>
<dbReference type="STRING" id="75743.A0A401QAI2"/>
<feature type="domain" description="Fibronectin type-III" evidence="1">
    <location>
        <begin position="1"/>
        <end position="40"/>
    </location>
</feature>
<dbReference type="InterPro" id="IPR036116">
    <property type="entry name" value="FN3_sf"/>
</dbReference>
<sequence>MYHTIRNLKPNTVYEFWVTATNSTGTSAQSERVKHTTVPLAPTINRRAVASCQDAALIEWESGSQNPACSYTVEFCQVCNGCDWRESLTESLTGITSCPTLIELEANENYLFYVRALNEGGCSERSSPINIRTTGKKTKTISDLSCVPGACHTFPAFHTGLKLRADRQRFI</sequence>
<dbReference type="PROSITE" id="PS50853">
    <property type="entry name" value="FN3"/>
    <property type="match status" value="2"/>
</dbReference>
<proteinExistence type="predicted"/>
<dbReference type="AlphaFoldDB" id="A0A401QAI2"/>
<evidence type="ECO:0000313" key="3">
    <source>
        <dbReference type="Proteomes" id="UP000288216"/>
    </source>
</evidence>
<dbReference type="InterPro" id="IPR003961">
    <property type="entry name" value="FN3_dom"/>
</dbReference>
<organism evidence="2 3">
    <name type="scientific">Scyliorhinus torazame</name>
    <name type="common">Cloudy catshark</name>
    <name type="synonym">Catulus torazame</name>
    <dbReference type="NCBI Taxonomy" id="75743"/>
    <lineage>
        <taxon>Eukaryota</taxon>
        <taxon>Metazoa</taxon>
        <taxon>Chordata</taxon>
        <taxon>Craniata</taxon>
        <taxon>Vertebrata</taxon>
        <taxon>Chondrichthyes</taxon>
        <taxon>Elasmobranchii</taxon>
        <taxon>Galeomorphii</taxon>
        <taxon>Galeoidea</taxon>
        <taxon>Carcharhiniformes</taxon>
        <taxon>Scyliorhinidae</taxon>
        <taxon>Scyliorhinus</taxon>
    </lineage>
</organism>
<evidence type="ECO:0000313" key="2">
    <source>
        <dbReference type="EMBL" id="GCB82366.1"/>
    </source>
</evidence>
<dbReference type="CDD" id="cd00063">
    <property type="entry name" value="FN3"/>
    <property type="match status" value="2"/>
</dbReference>
<keyword evidence="3" id="KW-1185">Reference proteome</keyword>
<dbReference type="InterPro" id="IPR013783">
    <property type="entry name" value="Ig-like_fold"/>
</dbReference>
<dbReference type="PANTHER" id="PTHR24099:SF6">
    <property type="entry name" value="FIBRONECTIN TYPE III AND SPRY DOMAIN-CONTAINING PROTEIN 2"/>
    <property type="match status" value="1"/>
</dbReference>
<feature type="domain" description="Fibronectin type-III" evidence="1">
    <location>
        <begin position="41"/>
        <end position="136"/>
    </location>
</feature>
<dbReference type="OrthoDB" id="6232067at2759"/>
<name>A0A401QAI2_SCYTO</name>
<dbReference type="Pfam" id="PF00041">
    <property type="entry name" value="fn3"/>
    <property type="match status" value="1"/>
</dbReference>
<accession>A0A401QAI2</accession>
<gene>
    <name evidence="2" type="ORF">scyTo_0022898</name>
</gene>
<evidence type="ECO:0000259" key="1">
    <source>
        <dbReference type="PROSITE" id="PS50853"/>
    </source>
</evidence>
<protein>
    <recommendedName>
        <fullName evidence="1">Fibronectin type-III domain-containing protein</fullName>
    </recommendedName>
</protein>
<reference evidence="2 3" key="1">
    <citation type="journal article" date="2018" name="Nat. Ecol. Evol.">
        <title>Shark genomes provide insights into elasmobranch evolution and the origin of vertebrates.</title>
        <authorList>
            <person name="Hara Y"/>
            <person name="Yamaguchi K"/>
            <person name="Onimaru K"/>
            <person name="Kadota M"/>
            <person name="Koyanagi M"/>
            <person name="Keeley SD"/>
            <person name="Tatsumi K"/>
            <person name="Tanaka K"/>
            <person name="Motone F"/>
            <person name="Kageyama Y"/>
            <person name="Nozu R"/>
            <person name="Adachi N"/>
            <person name="Nishimura O"/>
            <person name="Nakagawa R"/>
            <person name="Tanegashima C"/>
            <person name="Kiyatake I"/>
            <person name="Matsumoto R"/>
            <person name="Murakumo K"/>
            <person name="Nishida K"/>
            <person name="Terakita A"/>
            <person name="Kuratani S"/>
            <person name="Sato K"/>
            <person name="Hyodo S Kuraku.S."/>
        </authorList>
    </citation>
    <scope>NUCLEOTIDE SEQUENCE [LARGE SCALE GENOMIC DNA]</scope>
</reference>
<dbReference type="Gene3D" id="2.60.40.10">
    <property type="entry name" value="Immunoglobulins"/>
    <property type="match status" value="2"/>
</dbReference>